<dbReference type="STRING" id="326442.PSHAa2969"/>
<dbReference type="Proteomes" id="UP000006843">
    <property type="component" value="Chromosome I"/>
</dbReference>
<accession>Q3IK14</accession>
<gene>
    <name evidence="1" type="ordered locus">PSHAa2969</name>
</gene>
<dbReference type="AlphaFoldDB" id="Q3IK14"/>
<name>Q3IK14_PSET1</name>
<dbReference type="KEGG" id="pha:PSHAa2969"/>
<evidence type="ECO:0000313" key="2">
    <source>
        <dbReference type="Proteomes" id="UP000006843"/>
    </source>
</evidence>
<organism evidence="1 2">
    <name type="scientific">Pseudoalteromonas translucida (strain TAC 125)</name>
    <dbReference type="NCBI Taxonomy" id="326442"/>
    <lineage>
        <taxon>Bacteria</taxon>
        <taxon>Pseudomonadati</taxon>
        <taxon>Pseudomonadota</taxon>
        <taxon>Gammaproteobacteria</taxon>
        <taxon>Alteromonadales</taxon>
        <taxon>Pseudoalteromonadaceae</taxon>
        <taxon>Pseudoalteromonas</taxon>
    </lineage>
</organism>
<reference evidence="1 2" key="1">
    <citation type="journal article" date="2005" name="Genome Res.">
        <title>Coping with cold: the genome of the versatile marine Antarctica bacterium Pseudoalteromonas haloplanktis TAC125.</title>
        <authorList>
            <person name="Medigue C."/>
            <person name="Krin E."/>
            <person name="Pascal G."/>
            <person name="Barbe V."/>
            <person name="Bernsel A."/>
            <person name="Bertin P."/>
            <person name="Cheung F."/>
            <person name="Cruveiller S."/>
            <person name="Damico S."/>
            <person name="Duilio A."/>
            <person name="Fang G."/>
            <person name="Feller G."/>
            <person name="Mangenot S."/>
            <person name="Marino G."/>
            <person name="Nilsson J."/>
            <person name="Parilli E."/>
            <person name="Rocha E."/>
            <person name="Rouy Z."/>
            <person name="Sekowska A."/>
            <person name="Tutino M.L."/>
            <person name="Vallenet D."/>
            <person name="von Heijne G."/>
            <person name="Danchin A."/>
        </authorList>
    </citation>
    <scope>NUCLEOTIDE SEQUENCE [LARGE SCALE GENOMIC DNA]</scope>
    <source>
        <strain evidence="2">TAC 125</strain>
    </source>
</reference>
<protein>
    <submittedName>
        <fullName evidence="1">Orphan protein</fullName>
    </submittedName>
</protein>
<sequence length="50" mass="5413">MATKKITQTAGDEASKNIKPTSMPKAAQYLALTGTTLCACHWCRVVPYRG</sequence>
<dbReference type="EMBL" id="CR954246">
    <property type="protein sequence ID" value="CAI88004.1"/>
    <property type="molecule type" value="Genomic_DNA"/>
</dbReference>
<proteinExistence type="predicted"/>
<evidence type="ECO:0000313" key="1">
    <source>
        <dbReference type="EMBL" id="CAI88004.1"/>
    </source>
</evidence>
<keyword evidence="2" id="KW-1185">Reference proteome</keyword>
<dbReference type="HOGENOM" id="CLU_3121676_0_0_6"/>